<protein>
    <submittedName>
        <fullName evidence="1">Uncharacterized protein</fullName>
    </submittedName>
</protein>
<gene>
    <name evidence="1" type="ORF">JK359_34255</name>
</gene>
<name>A0A937ERP3_9ACTN</name>
<dbReference type="AlphaFoldDB" id="A0A937ERP3"/>
<evidence type="ECO:0000313" key="2">
    <source>
        <dbReference type="Proteomes" id="UP000661858"/>
    </source>
</evidence>
<organism evidence="1 2">
    <name type="scientific">Streptomyces actinomycinicus</name>
    <dbReference type="NCBI Taxonomy" id="1695166"/>
    <lineage>
        <taxon>Bacteria</taxon>
        <taxon>Bacillati</taxon>
        <taxon>Actinomycetota</taxon>
        <taxon>Actinomycetes</taxon>
        <taxon>Kitasatosporales</taxon>
        <taxon>Streptomycetaceae</taxon>
        <taxon>Streptomyces</taxon>
    </lineage>
</organism>
<dbReference type="EMBL" id="JAERRK010000026">
    <property type="protein sequence ID" value="MBL1086971.1"/>
    <property type="molecule type" value="Genomic_DNA"/>
</dbReference>
<accession>A0A937ERP3</accession>
<proteinExistence type="predicted"/>
<dbReference type="RefSeq" id="WP_201843519.1">
    <property type="nucleotide sequence ID" value="NZ_JAERRK010000026.1"/>
</dbReference>
<keyword evidence="2" id="KW-1185">Reference proteome</keyword>
<reference evidence="1" key="1">
    <citation type="submission" date="2021-01" db="EMBL/GenBank/DDBJ databases">
        <title>WGS of actinomycetes isolated from Thailand.</title>
        <authorList>
            <person name="Thawai C."/>
        </authorList>
    </citation>
    <scope>NUCLEOTIDE SEQUENCE</scope>
    <source>
        <strain evidence="1">RCU-197</strain>
    </source>
</reference>
<sequence>MRIRLTHEGSAFINFRDYKFQDRGGHGFRWVDIKILRLPATPVEDGELLSAVIRHEQFRDDYAGGGVLPEGVRHGPYWLASVTPDAYQTVSREQGTHILRGWVDLHGDVPAELEEDLRDGVFDRVAAADRLFYLNGLGDDAVHDWGRVHEFFHEFVLVDRRAERVALLVAADD</sequence>
<comment type="caution">
    <text evidence="1">The sequence shown here is derived from an EMBL/GenBank/DDBJ whole genome shotgun (WGS) entry which is preliminary data.</text>
</comment>
<evidence type="ECO:0000313" key="1">
    <source>
        <dbReference type="EMBL" id="MBL1086971.1"/>
    </source>
</evidence>
<dbReference type="Proteomes" id="UP000661858">
    <property type="component" value="Unassembled WGS sequence"/>
</dbReference>